<dbReference type="InterPro" id="IPR050376">
    <property type="entry name" value="Pterin-4-alpha-carb_dehyd"/>
</dbReference>
<protein>
    <recommendedName>
        <fullName evidence="3">4a-hydroxytetrahydrobiopterin dehydratase</fullName>
        <ecNumber evidence="3">4.2.1.96</ecNumber>
    </recommendedName>
</protein>
<proteinExistence type="inferred from homology"/>
<dbReference type="InterPro" id="IPR001533">
    <property type="entry name" value="Pterin_deHydtase"/>
</dbReference>
<evidence type="ECO:0000256" key="3">
    <source>
        <dbReference type="ARBA" id="ARBA00013252"/>
    </source>
</evidence>
<dbReference type="PANTHER" id="PTHR42805">
    <property type="entry name" value="PTERIN-4-ALPHA-CARBINOLAMINE DEHYDRATASE-RELATED"/>
    <property type="match status" value="1"/>
</dbReference>
<evidence type="ECO:0000256" key="2">
    <source>
        <dbReference type="ARBA" id="ARBA00006472"/>
    </source>
</evidence>
<keyword evidence="4" id="KW-0456">Lyase</keyword>
<evidence type="ECO:0000256" key="1">
    <source>
        <dbReference type="ARBA" id="ARBA00001554"/>
    </source>
</evidence>
<dbReference type="GO" id="GO:0008124">
    <property type="term" value="F:4-alpha-hydroxytetrahydrobiopterin dehydratase activity"/>
    <property type="evidence" value="ECO:0007669"/>
    <property type="project" value="UniProtKB-EC"/>
</dbReference>
<name>A0A381VA83_9ZZZZ</name>
<organism evidence="5">
    <name type="scientific">marine metagenome</name>
    <dbReference type="NCBI Taxonomy" id="408172"/>
    <lineage>
        <taxon>unclassified sequences</taxon>
        <taxon>metagenomes</taxon>
        <taxon>ecological metagenomes</taxon>
    </lineage>
</organism>
<sequence length="111" mass="12487">MSELASKQCVPCRGGVPPLEGSELVSFQQRLGGSWQVVGEHHLEKEFQFDDFRKALDFTVRVGEMAEEQGHHPDIFLTWGLVKVTIWTHKIDGLTESDFVFAAKSDQLVTV</sequence>
<evidence type="ECO:0000313" key="5">
    <source>
        <dbReference type="EMBL" id="SVA37269.1"/>
    </source>
</evidence>
<accession>A0A381VA83</accession>
<dbReference type="CDD" id="cd00913">
    <property type="entry name" value="PCD_DCoH_subfamily_a"/>
    <property type="match status" value="1"/>
</dbReference>
<dbReference type="EMBL" id="UINC01008274">
    <property type="protein sequence ID" value="SVA37269.1"/>
    <property type="molecule type" value="Genomic_DNA"/>
</dbReference>
<dbReference type="HAMAP" id="MF_00434">
    <property type="entry name" value="Pterin_4_alpha"/>
    <property type="match status" value="1"/>
</dbReference>
<gene>
    <name evidence="5" type="ORF">METZ01_LOCUS90123</name>
</gene>
<dbReference type="Gene3D" id="3.30.1360.20">
    <property type="entry name" value="Transcriptional coactivator/pterin dehydratase"/>
    <property type="match status" value="1"/>
</dbReference>
<comment type="catalytic activity">
    <reaction evidence="1">
        <text>(4aS,6R)-4a-hydroxy-L-erythro-5,6,7,8-tetrahydrobiopterin = (6R)-L-erythro-6,7-dihydrobiopterin + H2O</text>
        <dbReference type="Rhea" id="RHEA:11920"/>
        <dbReference type="ChEBI" id="CHEBI:15377"/>
        <dbReference type="ChEBI" id="CHEBI:15642"/>
        <dbReference type="ChEBI" id="CHEBI:43120"/>
        <dbReference type="EC" id="4.2.1.96"/>
    </reaction>
</comment>
<evidence type="ECO:0000256" key="4">
    <source>
        <dbReference type="ARBA" id="ARBA00023239"/>
    </source>
</evidence>
<dbReference type="GO" id="GO:0006729">
    <property type="term" value="P:tetrahydrobiopterin biosynthetic process"/>
    <property type="evidence" value="ECO:0007669"/>
    <property type="project" value="InterPro"/>
</dbReference>
<dbReference type="EC" id="4.2.1.96" evidence="3"/>
<reference evidence="5" key="1">
    <citation type="submission" date="2018-05" db="EMBL/GenBank/DDBJ databases">
        <authorList>
            <person name="Lanie J.A."/>
            <person name="Ng W.-L."/>
            <person name="Kazmierczak K.M."/>
            <person name="Andrzejewski T.M."/>
            <person name="Davidsen T.M."/>
            <person name="Wayne K.J."/>
            <person name="Tettelin H."/>
            <person name="Glass J.I."/>
            <person name="Rusch D."/>
            <person name="Podicherti R."/>
            <person name="Tsui H.-C.T."/>
            <person name="Winkler M.E."/>
        </authorList>
    </citation>
    <scope>NUCLEOTIDE SEQUENCE</scope>
</reference>
<dbReference type="InterPro" id="IPR036428">
    <property type="entry name" value="PCD_sf"/>
</dbReference>
<dbReference type="AlphaFoldDB" id="A0A381VA83"/>
<comment type="similarity">
    <text evidence="2">Belongs to the pterin-4-alpha-carbinolamine dehydratase family.</text>
</comment>
<dbReference type="Pfam" id="PF01329">
    <property type="entry name" value="Pterin_4a"/>
    <property type="match status" value="1"/>
</dbReference>
<dbReference type="SUPFAM" id="SSF55248">
    <property type="entry name" value="PCD-like"/>
    <property type="match status" value="1"/>
</dbReference>
<dbReference type="PANTHER" id="PTHR42805:SF1">
    <property type="entry name" value="PTERIN-4-ALPHA-CARBINOLAMINE DEHYDRATASE-RELATED"/>
    <property type="match status" value="1"/>
</dbReference>